<organism evidence="2 3">
    <name type="scientific">Gordonia sputi NBRC 100414</name>
    <dbReference type="NCBI Taxonomy" id="1089453"/>
    <lineage>
        <taxon>Bacteria</taxon>
        <taxon>Bacillati</taxon>
        <taxon>Actinomycetota</taxon>
        <taxon>Actinomycetes</taxon>
        <taxon>Mycobacteriales</taxon>
        <taxon>Gordoniaceae</taxon>
        <taxon>Gordonia</taxon>
    </lineage>
</organism>
<proteinExistence type="predicted"/>
<comment type="caution">
    <text evidence="2">The sequence shown here is derived from an EMBL/GenBank/DDBJ whole genome shotgun (WGS) entry which is preliminary data.</text>
</comment>
<accession>H5TZ30</accession>
<protein>
    <recommendedName>
        <fullName evidence="4">Integral membrane protein</fullName>
    </recommendedName>
</protein>
<feature type="transmembrane region" description="Helical" evidence="1">
    <location>
        <begin position="7"/>
        <end position="25"/>
    </location>
</feature>
<dbReference type="eggNOG" id="ENOG5031VWM">
    <property type="taxonomic scope" value="Bacteria"/>
</dbReference>
<dbReference type="EMBL" id="BAFC01000050">
    <property type="protein sequence ID" value="GAB38738.1"/>
    <property type="molecule type" value="Genomic_DNA"/>
</dbReference>
<gene>
    <name evidence="2" type="ORF">GOSPT_050_00200</name>
</gene>
<keyword evidence="1" id="KW-0812">Transmembrane</keyword>
<keyword evidence="1" id="KW-0472">Membrane</keyword>
<keyword evidence="1" id="KW-1133">Transmembrane helix</keyword>
<feature type="transmembrane region" description="Helical" evidence="1">
    <location>
        <begin position="72"/>
        <end position="93"/>
    </location>
</feature>
<evidence type="ECO:0000256" key="1">
    <source>
        <dbReference type="SAM" id="Phobius"/>
    </source>
</evidence>
<evidence type="ECO:0008006" key="4">
    <source>
        <dbReference type="Google" id="ProtNLM"/>
    </source>
</evidence>
<reference evidence="2 3" key="1">
    <citation type="submission" date="2012-02" db="EMBL/GenBank/DDBJ databases">
        <title>Whole genome shotgun sequence of Gordonia sputi NBRC 100414.</title>
        <authorList>
            <person name="Yoshida I."/>
            <person name="Hosoyama A."/>
            <person name="Tsuchikane K."/>
            <person name="Katsumata H."/>
            <person name="Yamazaki S."/>
            <person name="Fujita N."/>
        </authorList>
    </citation>
    <scope>NUCLEOTIDE SEQUENCE [LARGE SCALE GENOMIC DNA]</scope>
    <source>
        <strain evidence="2 3">NBRC 100414</strain>
    </source>
</reference>
<sequence>MRRAWRVAHVAATVAIPWMLAVYYWTSADRYTIEGSGRVAAHFHMAAAIAAAVLFVDAVVLRVIGRSAAATVPFAIVWAGALAYSLNGIRTFSGKEFKDYCGNVELCIPDLDLFVGAVPFALAMSCAAVCSIVVDRKRRSERLTVEAIHNG</sequence>
<dbReference type="AlphaFoldDB" id="H5TZ30"/>
<evidence type="ECO:0000313" key="2">
    <source>
        <dbReference type="EMBL" id="GAB38738.1"/>
    </source>
</evidence>
<dbReference type="Proteomes" id="UP000005845">
    <property type="component" value="Unassembled WGS sequence"/>
</dbReference>
<feature type="transmembrane region" description="Helical" evidence="1">
    <location>
        <begin position="45"/>
        <end position="65"/>
    </location>
</feature>
<evidence type="ECO:0000313" key="3">
    <source>
        <dbReference type="Proteomes" id="UP000005845"/>
    </source>
</evidence>
<name>H5TZ30_9ACTN</name>
<keyword evidence="3" id="KW-1185">Reference proteome</keyword>
<feature type="transmembrane region" description="Helical" evidence="1">
    <location>
        <begin position="113"/>
        <end position="134"/>
    </location>
</feature>